<reference evidence="2" key="1">
    <citation type="submission" date="2009-10" db="EMBL/GenBank/DDBJ databases">
        <title>Diversity of trophic interactions inside an arsenic-rich microbial ecosystem.</title>
        <authorList>
            <person name="Bertin P.N."/>
            <person name="Heinrich-Salmeron A."/>
            <person name="Pelletier E."/>
            <person name="Goulhen-Chollet F."/>
            <person name="Arsene-Ploetze F."/>
            <person name="Gallien S."/>
            <person name="Calteau A."/>
            <person name="Vallenet D."/>
            <person name="Casiot C."/>
            <person name="Chane-Woon-Ming B."/>
            <person name="Giloteaux L."/>
            <person name="Barakat M."/>
            <person name="Bonnefoy V."/>
            <person name="Bruneel O."/>
            <person name="Chandler M."/>
            <person name="Cleiss J."/>
            <person name="Duran R."/>
            <person name="Elbaz-Poulichet F."/>
            <person name="Fonknechten N."/>
            <person name="Lauga B."/>
            <person name="Mornico D."/>
            <person name="Ortet P."/>
            <person name="Schaeffer C."/>
            <person name="Siguier P."/>
            <person name="Alexander Thil Smith A."/>
            <person name="Van Dorsselaer A."/>
            <person name="Weissenbach J."/>
            <person name="Medigue C."/>
            <person name="Le Paslier D."/>
        </authorList>
    </citation>
    <scope>NUCLEOTIDE SEQUENCE</scope>
</reference>
<dbReference type="AlphaFoldDB" id="E6QM68"/>
<name>E6QM68_9ZZZZ</name>
<keyword evidence="1" id="KW-1133">Transmembrane helix</keyword>
<comment type="caution">
    <text evidence="2">The sequence shown here is derived from an EMBL/GenBank/DDBJ whole genome shotgun (WGS) entry which is preliminary data.</text>
</comment>
<dbReference type="EMBL" id="CABQ01000207">
    <property type="protein sequence ID" value="CBI08339.1"/>
    <property type="molecule type" value="Genomic_DNA"/>
</dbReference>
<keyword evidence="1" id="KW-0472">Membrane</keyword>
<evidence type="ECO:0000313" key="2">
    <source>
        <dbReference type="EMBL" id="CBI08339.1"/>
    </source>
</evidence>
<evidence type="ECO:0000256" key="1">
    <source>
        <dbReference type="SAM" id="Phobius"/>
    </source>
</evidence>
<feature type="transmembrane region" description="Helical" evidence="1">
    <location>
        <begin position="217"/>
        <end position="234"/>
    </location>
</feature>
<protein>
    <recommendedName>
        <fullName evidence="3">Adenylate cyclase</fullName>
    </recommendedName>
</protein>
<organism evidence="2">
    <name type="scientific">mine drainage metagenome</name>
    <dbReference type="NCBI Taxonomy" id="410659"/>
    <lineage>
        <taxon>unclassified sequences</taxon>
        <taxon>metagenomes</taxon>
        <taxon>ecological metagenomes</taxon>
    </lineage>
</organism>
<gene>
    <name evidence="2" type="ORF">CARN6_1796</name>
</gene>
<accession>E6QM68</accession>
<evidence type="ECO:0008006" key="3">
    <source>
        <dbReference type="Google" id="ProtNLM"/>
    </source>
</evidence>
<keyword evidence="1" id="KW-0812">Transmembrane</keyword>
<sequence length="499" mass="55079">MRRSSTARADSSLSVSAYPKNDLFATDERWQLARRVAASPGFASSPLMSRFLLYVVFESLAGRSAAISEHQIGIAVFGRHRGYRTDDDNIVRNYARQLRRRLAEYFAANIQTEILIIQMPIGGYVPLFTNTRHNDPISDTPQLIRSNDLSCQTPEQALQNSAFAAAAAQQPVAAAASFIPVETPLNTSQAPLIRRRLRALFSASQALISRRGSHQSLALIAYTIFVVFLSWRVAMHFSRQHTQANNITTPAHPLWVQIFNPARNTSVIPPDAGFNLVEDISDSTIPLADYMQGAYLNATLPQINPQSTRDLRTQQFTDFISARILAEIERLPEFSVQHTSILFPRDVRLDVLNNDNVILIGSMLSNPWSSLADPNGNFRFVPSAGMRGARIVNLKPKPGEATTYSSHWDQLAHDTFSILALTPNLSGSGYILLIEGLDVAGTQSAADFLLHSAAIQPILARAMRPDGSIRPFEILLRATSLQSHANGTTVIATRFYPDA</sequence>
<proteinExistence type="predicted"/>